<dbReference type="EMBL" id="SNVJ01000017">
    <property type="protein sequence ID" value="MXP65014.1"/>
    <property type="molecule type" value="Genomic_DNA"/>
</dbReference>
<dbReference type="InterPro" id="IPR036291">
    <property type="entry name" value="NAD(P)-bd_dom_sf"/>
</dbReference>
<reference evidence="3 4" key="1">
    <citation type="submission" date="2019-03" db="EMBL/GenBank/DDBJ databases">
        <title>Roseomonas sp. a novel Roseomonas species isolated from Sea whip Gorgonian.</title>
        <authorList>
            <person name="Li F."/>
            <person name="Pan X."/>
            <person name="Huang S."/>
            <person name="Li Z."/>
            <person name="Meng B."/>
        </authorList>
    </citation>
    <scope>NUCLEOTIDE SEQUENCE [LARGE SCALE GENOMIC DNA]</scope>
    <source>
        <strain evidence="3 4">M0104</strain>
    </source>
</reference>
<sequence>MSSSRLVIVTGGSRGIGAAIAVGLARAGYRIAIGCRHPGEAGAVLSDAAQAGSEAVAMPLDVASEADIRRVFDEAEMRYGALHALVNNAGITGPLGRFADLDPAWMRRVAEVNLTGTMLCAQAALRCFGRADARGRSIVNISSIAAHTGSPGEYVHYAASKAGVEAFTLGLAREVAPLGIRVNAVAPGTVNTGIHALAGDPGRPARVAPRVPMGRVGEPDEIAAAVTWLVSDAASYCTGAVLRASGGL</sequence>
<gene>
    <name evidence="3" type="ORF">E0493_16830</name>
</gene>
<proteinExistence type="inferred from homology"/>
<dbReference type="OrthoDB" id="20590at2"/>
<dbReference type="PRINTS" id="PR00081">
    <property type="entry name" value="GDHRDH"/>
</dbReference>
<dbReference type="InterPro" id="IPR057326">
    <property type="entry name" value="KR_dom"/>
</dbReference>
<comment type="similarity">
    <text evidence="1">Belongs to the short-chain dehydrogenases/reductases (SDR) family.</text>
</comment>
<organism evidence="3 4">
    <name type="scientific">Teichococcus coralli</name>
    <dbReference type="NCBI Taxonomy" id="2545983"/>
    <lineage>
        <taxon>Bacteria</taxon>
        <taxon>Pseudomonadati</taxon>
        <taxon>Pseudomonadota</taxon>
        <taxon>Alphaproteobacteria</taxon>
        <taxon>Acetobacterales</taxon>
        <taxon>Roseomonadaceae</taxon>
        <taxon>Roseomonas</taxon>
    </lineage>
</organism>
<dbReference type="GO" id="GO:0030497">
    <property type="term" value="P:fatty acid elongation"/>
    <property type="evidence" value="ECO:0007669"/>
    <property type="project" value="TreeGrafter"/>
</dbReference>
<dbReference type="SUPFAM" id="SSF51735">
    <property type="entry name" value="NAD(P)-binding Rossmann-fold domains"/>
    <property type="match status" value="1"/>
</dbReference>
<dbReference type="PANTHER" id="PTHR42760:SF40">
    <property type="entry name" value="3-OXOACYL-[ACYL-CARRIER-PROTEIN] REDUCTASE, CHLOROPLASTIC"/>
    <property type="match status" value="1"/>
</dbReference>
<name>A0A845BG47_9PROT</name>
<evidence type="ECO:0000313" key="4">
    <source>
        <dbReference type="Proteomes" id="UP000460715"/>
    </source>
</evidence>
<dbReference type="PANTHER" id="PTHR42760">
    <property type="entry name" value="SHORT-CHAIN DEHYDROGENASES/REDUCTASES FAMILY MEMBER"/>
    <property type="match status" value="1"/>
</dbReference>
<dbReference type="Gene3D" id="3.40.50.720">
    <property type="entry name" value="NAD(P)-binding Rossmann-like Domain"/>
    <property type="match status" value="1"/>
</dbReference>
<dbReference type="InterPro" id="IPR020904">
    <property type="entry name" value="Sc_DH/Rdtase_CS"/>
</dbReference>
<feature type="domain" description="Ketoreductase" evidence="2">
    <location>
        <begin position="5"/>
        <end position="210"/>
    </location>
</feature>
<dbReference type="GO" id="GO:0016616">
    <property type="term" value="F:oxidoreductase activity, acting on the CH-OH group of donors, NAD or NADP as acceptor"/>
    <property type="evidence" value="ECO:0007669"/>
    <property type="project" value="UniProtKB-ARBA"/>
</dbReference>
<evidence type="ECO:0000313" key="3">
    <source>
        <dbReference type="EMBL" id="MXP65014.1"/>
    </source>
</evidence>
<dbReference type="PROSITE" id="PS00061">
    <property type="entry name" value="ADH_SHORT"/>
    <property type="match status" value="1"/>
</dbReference>
<dbReference type="RefSeq" id="WP_160938424.1">
    <property type="nucleotide sequence ID" value="NZ_SNVJ01000017.1"/>
</dbReference>
<dbReference type="SMART" id="SM00822">
    <property type="entry name" value="PKS_KR"/>
    <property type="match status" value="1"/>
</dbReference>
<dbReference type="AlphaFoldDB" id="A0A845BG47"/>
<evidence type="ECO:0000256" key="1">
    <source>
        <dbReference type="ARBA" id="ARBA00006484"/>
    </source>
</evidence>
<dbReference type="PRINTS" id="PR00080">
    <property type="entry name" value="SDRFAMILY"/>
</dbReference>
<keyword evidence="4" id="KW-1185">Reference proteome</keyword>
<evidence type="ECO:0000259" key="2">
    <source>
        <dbReference type="SMART" id="SM00822"/>
    </source>
</evidence>
<protein>
    <submittedName>
        <fullName evidence="3">SDR family oxidoreductase</fullName>
    </submittedName>
</protein>
<dbReference type="Proteomes" id="UP000460715">
    <property type="component" value="Unassembled WGS sequence"/>
</dbReference>
<dbReference type="FunFam" id="3.40.50.720:FF:000084">
    <property type="entry name" value="Short-chain dehydrogenase reductase"/>
    <property type="match status" value="1"/>
</dbReference>
<comment type="caution">
    <text evidence="3">The sequence shown here is derived from an EMBL/GenBank/DDBJ whole genome shotgun (WGS) entry which is preliminary data.</text>
</comment>
<dbReference type="InterPro" id="IPR002347">
    <property type="entry name" value="SDR_fam"/>
</dbReference>
<accession>A0A845BG47</accession>
<dbReference type="Pfam" id="PF13561">
    <property type="entry name" value="adh_short_C2"/>
    <property type="match status" value="1"/>
</dbReference>